<dbReference type="EMBL" id="JACSQT010000003">
    <property type="protein sequence ID" value="MBD7937151.1"/>
    <property type="molecule type" value="Genomic_DNA"/>
</dbReference>
<organism evidence="2 3">
    <name type="scientific">Cytobacillus stercorigallinarum</name>
    <dbReference type="NCBI Taxonomy" id="2762240"/>
    <lineage>
        <taxon>Bacteria</taxon>
        <taxon>Bacillati</taxon>
        <taxon>Bacillota</taxon>
        <taxon>Bacilli</taxon>
        <taxon>Bacillales</taxon>
        <taxon>Bacillaceae</taxon>
        <taxon>Cytobacillus</taxon>
    </lineage>
</organism>
<keyword evidence="1" id="KW-1133">Transmembrane helix</keyword>
<feature type="transmembrane region" description="Helical" evidence="1">
    <location>
        <begin position="37"/>
        <end position="58"/>
    </location>
</feature>
<accession>A0ABR8QNP3</accession>
<reference evidence="2 3" key="1">
    <citation type="submission" date="2020-08" db="EMBL/GenBank/DDBJ databases">
        <title>A Genomic Blueprint of the Chicken Gut Microbiome.</title>
        <authorList>
            <person name="Gilroy R."/>
            <person name="Ravi A."/>
            <person name="Getino M."/>
            <person name="Pursley I."/>
            <person name="Horton D.L."/>
            <person name="Alikhan N.-F."/>
            <person name="Baker D."/>
            <person name="Gharbi K."/>
            <person name="Hall N."/>
            <person name="Watson M."/>
            <person name="Adriaenssens E.M."/>
            <person name="Foster-Nyarko E."/>
            <person name="Jarju S."/>
            <person name="Secka A."/>
            <person name="Antonio M."/>
            <person name="Oren A."/>
            <person name="Chaudhuri R."/>
            <person name="La Ragione R.M."/>
            <person name="Hildebrand F."/>
            <person name="Pallen M.J."/>
        </authorList>
    </citation>
    <scope>NUCLEOTIDE SEQUENCE [LARGE SCALE GENOMIC DNA]</scope>
    <source>
        <strain evidence="2 3">Sa5YUA1</strain>
    </source>
</reference>
<keyword evidence="1" id="KW-0812">Transmembrane</keyword>
<name>A0ABR8QNP3_9BACI</name>
<feature type="transmembrane region" description="Helical" evidence="1">
    <location>
        <begin position="78"/>
        <end position="97"/>
    </location>
</feature>
<keyword evidence="1" id="KW-0472">Membrane</keyword>
<evidence type="ECO:0000313" key="2">
    <source>
        <dbReference type="EMBL" id="MBD7937151.1"/>
    </source>
</evidence>
<comment type="caution">
    <text evidence="2">The sequence shown here is derived from an EMBL/GenBank/DDBJ whole genome shotgun (WGS) entry which is preliminary data.</text>
</comment>
<keyword evidence="3" id="KW-1185">Reference proteome</keyword>
<evidence type="ECO:0000256" key="1">
    <source>
        <dbReference type="SAM" id="Phobius"/>
    </source>
</evidence>
<dbReference type="RefSeq" id="WP_191813103.1">
    <property type="nucleotide sequence ID" value="NZ_JACSQT010000003.1"/>
</dbReference>
<proteinExistence type="predicted"/>
<feature type="transmembrane region" description="Helical" evidence="1">
    <location>
        <begin position="168"/>
        <end position="189"/>
    </location>
</feature>
<gene>
    <name evidence="2" type="ORF">H9655_08915</name>
</gene>
<evidence type="ECO:0008006" key="4">
    <source>
        <dbReference type="Google" id="ProtNLM"/>
    </source>
</evidence>
<sequence length="221" mass="25403">MEKNQKLIENARGLLALKKKKSFSLFRSSLYLFKLSWTRLITIGIVGLILFNFILFVLFKQISAVNLILEITNKLNAIIIPIFTVLITGYAIFQALANGNTLIRMISVKHVDTDNQKLENLSKFGVYNLYFYGLSIFYLSLIILNYLLSVSLVMVNEDWSFSSFSATQNEIICSLAITIYLMVVLNFLIEIKSFIFNLFQIFITNGVNEITKYLEEKDSEK</sequence>
<protein>
    <recommendedName>
        <fullName evidence="4">DUF975 family protein</fullName>
    </recommendedName>
</protein>
<feature type="transmembrane region" description="Helical" evidence="1">
    <location>
        <begin position="129"/>
        <end position="148"/>
    </location>
</feature>
<evidence type="ECO:0000313" key="3">
    <source>
        <dbReference type="Proteomes" id="UP000657931"/>
    </source>
</evidence>
<dbReference type="Proteomes" id="UP000657931">
    <property type="component" value="Unassembled WGS sequence"/>
</dbReference>